<sequence>MDPTAGAAASTGMMRLIGAAPGDITLKEVDLGAVGTGEAGPGAELVAHLGDALETLAAPQPARGHALEPTSDAVRDDLLTLFEAQATSRWLDVLARRLAAARLLPALPSGAGHEGNAVVAMASRADDPALLHARSGAFYLARSAQTGSMDGVFELAEALAGSADQPLAGGRYPAFGHPDLAILPQTSTTAAHLPRGLGIAWALGRQSRSRERASEPLRWPDDAISIVSFGDGGAQHSNALGAINSACWAARQGVAIPLLLVCEDNGFGGSLPTPPGWIRELFDAREGLRYLHARSDGDPLELLETARRAVALTRTHRRPVLLHLSCVRIGGQDSTDTEMAYRRPERIASDLRRDPLVATMRALVHTGTLSVDDVAEGFLQARDRVELTFHEAVRRPTLETGSQVMVPLAPHRPAAVAMVAARVPAPAARSRVFPDGLPETEGPLTLAQALNRSLLDAAAALPGIVMLGTDIGRRGGRYGVTAGMHAVLGPARVTDTVPDENSILGLALGAAVSGLLPIVEVSSLAHLHAAQEQVRAEAMGLSFHSSGAFRNPMVLRVPGLSHEFGGEVGLGILRDVPGLVVACPAHPSEVPGLVRTVVAAADADGMVSVLLEPVALYHERDMLRQGDGAWTAPYPEPDRWGSQHAPIGRAATWGDGTDLTLCSFGTGLQLVMRVAAQLEQAGVSCRVVDLRWLSPLPVDDVVREADATGRLLIVDETRRTGGVSEALVTGVLEAGFDGRLARVTARDTILPYGRAASLVTVSPDEVLATAQALVSG</sequence>
<evidence type="ECO:0000313" key="8">
    <source>
        <dbReference type="Proteomes" id="UP001612915"/>
    </source>
</evidence>
<dbReference type="PANTHER" id="PTHR42980">
    <property type="entry name" value="2-OXOISOVALERATE DEHYDROGENASE SUBUNIT BETA-RELATED"/>
    <property type="match status" value="1"/>
</dbReference>
<dbReference type="SUPFAM" id="SSF52518">
    <property type="entry name" value="Thiamin diphosphate-binding fold (THDP-binding)"/>
    <property type="match status" value="2"/>
</dbReference>
<dbReference type="InterPro" id="IPR001017">
    <property type="entry name" value="DH_E1"/>
</dbReference>
<protein>
    <submittedName>
        <fullName evidence="7">Transketolase C-terminal domain-containing protein</fullName>
    </submittedName>
</protein>
<keyword evidence="2" id="KW-0816">Tricarboxylic acid cycle</keyword>
<evidence type="ECO:0000256" key="4">
    <source>
        <dbReference type="ARBA" id="ARBA00023052"/>
    </source>
</evidence>
<dbReference type="RefSeq" id="WP_398275076.1">
    <property type="nucleotide sequence ID" value="NZ_JBITLV010000001.1"/>
</dbReference>
<dbReference type="SMART" id="SM00861">
    <property type="entry name" value="Transket_pyr"/>
    <property type="match status" value="1"/>
</dbReference>
<comment type="caution">
    <text evidence="7">The sequence shown here is derived from an EMBL/GenBank/DDBJ whole genome shotgun (WGS) entry which is preliminary data.</text>
</comment>
<comment type="cofactor">
    <cofactor evidence="1">
        <name>thiamine diphosphate</name>
        <dbReference type="ChEBI" id="CHEBI:58937"/>
    </cofactor>
</comment>
<evidence type="ECO:0000313" key="7">
    <source>
        <dbReference type="EMBL" id="MFI7586072.1"/>
    </source>
</evidence>
<name>A0ABW8AJ92_9ACTN</name>
<reference evidence="7 8" key="1">
    <citation type="submission" date="2024-10" db="EMBL/GenBank/DDBJ databases">
        <title>The Natural Products Discovery Center: Release of the First 8490 Sequenced Strains for Exploring Actinobacteria Biosynthetic Diversity.</title>
        <authorList>
            <person name="Kalkreuter E."/>
            <person name="Kautsar S.A."/>
            <person name="Yang D."/>
            <person name="Bader C.D."/>
            <person name="Teijaro C.N."/>
            <person name="Fluegel L."/>
            <person name="Davis C.M."/>
            <person name="Simpson J.R."/>
            <person name="Lauterbach L."/>
            <person name="Steele A.D."/>
            <person name="Gui C."/>
            <person name="Meng S."/>
            <person name="Li G."/>
            <person name="Viehrig K."/>
            <person name="Ye F."/>
            <person name="Su P."/>
            <person name="Kiefer A.F."/>
            <person name="Nichols A."/>
            <person name="Cepeda A.J."/>
            <person name="Yan W."/>
            <person name="Fan B."/>
            <person name="Jiang Y."/>
            <person name="Adhikari A."/>
            <person name="Zheng C.-J."/>
            <person name="Schuster L."/>
            <person name="Cowan T.M."/>
            <person name="Smanski M.J."/>
            <person name="Chevrette M.G."/>
            <person name="De Carvalho L.P.S."/>
            <person name="Shen B."/>
        </authorList>
    </citation>
    <scope>NUCLEOTIDE SEQUENCE [LARGE SCALE GENOMIC DNA]</scope>
    <source>
        <strain evidence="7 8">NPDC049639</strain>
    </source>
</reference>
<dbReference type="PANTHER" id="PTHR42980:SF1">
    <property type="entry name" value="2-OXOISOVALERATE DEHYDROGENASE SUBUNIT BETA, MITOCHONDRIAL"/>
    <property type="match status" value="1"/>
</dbReference>
<gene>
    <name evidence="7" type="ORF">ACIB24_03230</name>
</gene>
<dbReference type="EMBL" id="JBITLV010000001">
    <property type="protein sequence ID" value="MFI7586072.1"/>
    <property type="molecule type" value="Genomic_DNA"/>
</dbReference>
<evidence type="ECO:0000256" key="3">
    <source>
        <dbReference type="ARBA" id="ARBA00023002"/>
    </source>
</evidence>
<feature type="domain" description="Transketolase-like pyrimidine-binding" evidence="6">
    <location>
        <begin position="444"/>
        <end position="619"/>
    </location>
</feature>
<dbReference type="Proteomes" id="UP001612915">
    <property type="component" value="Unassembled WGS sequence"/>
</dbReference>
<dbReference type="Gene3D" id="3.40.50.970">
    <property type="match status" value="2"/>
</dbReference>
<dbReference type="InterPro" id="IPR009014">
    <property type="entry name" value="Transketo_C/PFOR_II"/>
</dbReference>
<dbReference type="Pfam" id="PF00676">
    <property type="entry name" value="E1_dh"/>
    <property type="match status" value="1"/>
</dbReference>
<dbReference type="InterPro" id="IPR033248">
    <property type="entry name" value="Transketolase_C"/>
</dbReference>
<dbReference type="SUPFAM" id="SSF52922">
    <property type="entry name" value="TK C-terminal domain-like"/>
    <property type="match status" value="1"/>
</dbReference>
<evidence type="ECO:0000259" key="6">
    <source>
        <dbReference type="SMART" id="SM00861"/>
    </source>
</evidence>
<dbReference type="Gene3D" id="3.40.50.920">
    <property type="match status" value="1"/>
</dbReference>
<evidence type="ECO:0000256" key="5">
    <source>
        <dbReference type="ARBA" id="ARBA00051911"/>
    </source>
</evidence>
<organism evidence="7 8">
    <name type="scientific">Spongisporangium articulatum</name>
    <dbReference type="NCBI Taxonomy" id="3362603"/>
    <lineage>
        <taxon>Bacteria</taxon>
        <taxon>Bacillati</taxon>
        <taxon>Actinomycetota</taxon>
        <taxon>Actinomycetes</taxon>
        <taxon>Kineosporiales</taxon>
        <taxon>Kineosporiaceae</taxon>
        <taxon>Spongisporangium</taxon>
    </lineage>
</organism>
<dbReference type="InterPro" id="IPR005475">
    <property type="entry name" value="Transketolase-like_Pyr-bd"/>
</dbReference>
<accession>A0ABW8AJ92</accession>
<keyword evidence="4" id="KW-0786">Thiamine pyrophosphate</keyword>
<comment type="catalytic activity">
    <reaction evidence="5">
        <text>N(6)-[(R)-lipoyl]-L-lysyl-[protein] + 2-oxoglutarate + H(+) = N(6)-[(R)-S(8)-succinyldihydrolipoyl]-L-lysyl-[protein] + CO2</text>
        <dbReference type="Rhea" id="RHEA:12188"/>
        <dbReference type="Rhea" id="RHEA-COMP:10474"/>
        <dbReference type="Rhea" id="RHEA-COMP:20092"/>
        <dbReference type="ChEBI" id="CHEBI:15378"/>
        <dbReference type="ChEBI" id="CHEBI:16526"/>
        <dbReference type="ChEBI" id="CHEBI:16810"/>
        <dbReference type="ChEBI" id="CHEBI:83099"/>
        <dbReference type="ChEBI" id="CHEBI:83120"/>
        <dbReference type="EC" id="1.2.4.2"/>
    </reaction>
</comment>
<keyword evidence="3" id="KW-0560">Oxidoreductase</keyword>
<evidence type="ECO:0000256" key="1">
    <source>
        <dbReference type="ARBA" id="ARBA00001964"/>
    </source>
</evidence>
<dbReference type="Pfam" id="PF02780">
    <property type="entry name" value="Transketolase_C"/>
    <property type="match status" value="1"/>
</dbReference>
<dbReference type="Pfam" id="PF02779">
    <property type="entry name" value="Transket_pyr"/>
    <property type="match status" value="1"/>
</dbReference>
<keyword evidence="8" id="KW-1185">Reference proteome</keyword>
<proteinExistence type="predicted"/>
<evidence type="ECO:0000256" key="2">
    <source>
        <dbReference type="ARBA" id="ARBA00022532"/>
    </source>
</evidence>
<dbReference type="InterPro" id="IPR029061">
    <property type="entry name" value="THDP-binding"/>
</dbReference>